<dbReference type="AlphaFoldDB" id="A0A974XGL9"/>
<protein>
    <submittedName>
        <fullName evidence="2">Phosphatase</fullName>
    </submittedName>
</protein>
<dbReference type="InterPro" id="IPR016195">
    <property type="entry name" value="Pol/histidinol_Pase-like"/>
</dbReference>
<dbReference type="GO" id="GO:0005829">
    <property type="term" value="C:cytosol"/>
    <property type="evidence" value="ECO:0007669"/>
    <property type="project" value="TreeGrafter"/>
</dbReference>
<dbReference type="GO" id="GO:0008270">
    <property type="term" value="F:zinc ion binding"/>
    <property type="evidence" value="ECO:0007669"/>
    <property type="project" value="TreeGrafter"/>
</dbReference>
<evidence type="ECO:0000259" key="1">
    <source>
        <dbReference type="SMART" id="SM00481"/>
    </source>
</evidence>
<feature type="domain" description="Polymerase/histidinol phosphatase N-terminal" evidence="1">
    <location>
        <begin position="5"/>
        <end position="79"/>
    </location>
</feature>
<accession>A0A974XGL9</accession>
<organism evidence="2 3">
    <name type="scientific">Alkalibacter rhizosphaerae</name>
    <dbReference type="NCBI Taxonomy" id="2815577"/>
    <lineage>
        <taxon>Bacteria</taxon>
        <taxon>Bacillati</taxon>
        <taxon>Bacillota</taxon>
        <taxon>Clostridia</taxon>
        <taxon>Eubacteriales</taxon>
        <taxon>Eubacteriaceae</taxon>
        <taxon>Alkalibacter</taxon>
    </lineage>
</organism>
<dbReference type="CDD" id="cd07437">
    <property type="entry name" value="PHP_HisPPase_Ycdx_like"/>
    <property type="match status" value="1"/>
</dbReference>
<dbReference type="RefSeq" id="WP_207299612.1">
    <property type="nucleotide sequence ID" value="NZ_CP071444.1"/>
</dbReference>
<proteinExistence type="predicted"/>
<dbReference type="PANTHER" id="PTHR36928">
    <property type="entry name" value="PHOSPHATASE YCDX-RELATED"/>
    <property type="match status" value="1"/>
</dbReference>
<dbReference type="EMBL" id="CP071444">
    <property type="protein sequence ID" value="QSX08270.1"/>
    <property type="molecule type" value="Genomic_DNA"/>
</dbReference>
<dbReference type="GO" id="GO:0042578">
    <property type="term" value="F:phosphoric ester hydrolase activity"/>
    <property type="evidence" value="ECO:0007669"/>
    <property type="project" value="TreeGrafter"/>
</dbReference>
<dbReference type="InterPro" id="IPR003141">
    <property type="entry name" value="Pol/His_phosphatase_N"/>
</dbReference>
<dbReference type="Gene3D" id="3.20.20.140">
    <property type="entry name" value="Metal-dependent hydrolases"/>
    <property type="match status" value="1"/>
</dbReference>
<gene>
    <name evidence="2" type="ORF">J0B03_10830</name>
</gene>
<sequence>MKIVVDTHTHTLACQHAYSTLGENVREAARKSLELICLTEHGPQLPGSPHPYFFGNIRVVPPMMEGVKILKGMEANILDENGTLDLPMQYLNRMEIILAGLHNSCFKPGSERENTKAIIRTMEKEIVDVIVHSGNPAYPLNYSDVLKAAKDTNTLIEINNSSFVHSRKGSYPNCRLIAEECLKREIKITLGSDAHMACDVGEFGVALELLKDLQFPEELVMNTDVGKLTKYLEKKGRVLFMDPRNEDK</sequence>
<dbReference type="InterPro" id="IPR004013">
    <property type="entry name" value="PHP_dom"/>
</dbReference>
<dbReference type="KEGG" id="alka:J0B03_10830"/>
<dbReference type="SMART" id="SM00481">
    <property type="entry name" value="POLIIIAc"/>
    <property type="match status" value="1"/>
</dbReference>
<evidence type="ECO:0000313" key="2">
    <source>
        <dbReference type="EMBL" id="QSX08270.1"/>
    </source>
</evidence>
<keyword evidence="3" id="KW-1185">Reference proteome</keyword>
<evidence type="ECO:0000313" key="3">
    <source>
        <dbReference type="Proteomes" id="UP000663499"/>
    </source>
</evidence>
<dbReference type="PANTHER" id="PTHR36928:SF1">
    <property type="entry name" value="PHOSPHATASE YCDX-RELATED"/>
    <property type="match status" value="1"/>
</dbReference>
<name>A0A974XGL9_9FIRM</name>
<dbReference type="NCBIfam" id="NF006702">
    <property type="entry name" value="PRK09248.1"/>
    <property type="match status" value="1"/>
</dbReference>
<dbReference type="InterPro" id="IPR050243">
    <property type="entry name" value="PHP_phosphatase"/>
</dbReference>
<dbReference type="Pfam" id="PF02811">
    <property type="entry name" value="PHP"/>
    <property type="match status" value="1"/>
</dbReference>
<reference evidence="2" key="1">
    <citation type="submission" date="2021-03" db="EMBL/GenBank/DDBJ databases">
        <title>Alkalibacter marinus sp. nov., isolated from tidal flat sediment.</title>
        <authorList>
            <person name="Namirimu T."/>
            <person name="Yang J.-A."/>
            <person name="Yang S.-H."/>
            <person name="Kim Y.-J."/>
            <person name="Kwon K.K."/>
        </authorList>
    </citation>
    <scope>NUCLEOTIDE SEQUENCE</scope>
    <source>
        <strain evidence="2">ES005</strain>
    </source>
</reference>
<dbReference type="SUPFAM" id="SSF89550">
    <property type="entry name" value="PHP domain-like"/>
    <property type="match status" value="1"/>
</dbReference>
<dbReference type="Proteomes" id="UP000663499">
    <property type="component" value="Chromosome"/>
</dbReference>